<dbReference type="Proteomes" id="UP001189429">
    <property type="component" value="Unassembled WGS sequence"/>
</dbReference>
<feature type="region of interest" description="Disordered" evidence="1">
    <location>
        <begin position="1"/>
        <end position="96"/>
    </location>
</feature>
<proteinExistence type="predicted"/>
<feature type="region of interest" description="Disordered" evidence="1">
    <location>
        <begin position="145"/>
        <end position="176"/>
    </location>
</feature>
<reference evidence="2" key="1">
    <citation type="submission" date="2023-10" db="EMBL/GenBank/DDBJ databases">
        <authorList>
            <person name="Chen Y."/>
            <person name="Shah S."/>
            <person name="Dougan E. K."/>
            <person name="Thang M."/>
            <person name="Chan C."/>
        </authorList>
    </citation>
    <scope>NUCLEOTIDE SEQUENCE [LARGE SCALE GENOMIC DNA]</scope>
</reference>
<evidence type="ECO:0000256" key="1">
    <source>
        <dbReference type="SAM" id="MobiDB-lite"/>
    </source>
</evidence>
<evidence type="ECO:0000313" key="3">
    <source>
        <dbReference type="Proteomes" id="UP001189429"/>
    </source>
</evidence>
<feature type="compositionally biased region" description="Basic and acidic residues" evidence="1">
    <location>
        <begin position="1"/>
        <end position="11"/>
    </location>
</feature>
<gene>
    <name evidence="2" type="ORF">PCOR1329_LOCUS2853</name>
</gene>
<sequence>MPIEDRAEISFRQHGPQLHAHSLPCRPRPNVPLENATSAGLGPTRGGTLLQTSAKEPCGTGVGEEGGWNQTEQLSPELPQSGGPTNDASRLRSAARHAASGPAALFAWTSTSAAARGGSDVAQRGHGRTASACQRGAAAQHWRQATQPGPCDATCGAQAPPPKRAQAASAQSLRHTPPLCSPALELLAFCRPARSGDKPRTR</sequence>
<name>A0ABN9PL71_9DINO</name>
<evidence type="ECO:0000313" key="2">
    <source>
        <dbReference type="EMBL" id="CAK0792198.1"/>
    </source>
</evidence>
<accession>A0ABN9PL71</accession>
<dbReference type="EMBL" id="CAUYUJ010000725">
    <property type="protein sequence ID" value="CAK0792198.1"/>
    <property type="molecule type" value="Genomic_DNA"/>
</dbReference>
<organism evidence="2 3">
    <name type="scientific">Prorocentrum cordatum</name>
    <dbReference type="NCBI Taxonomy" id="2364126"/>
    <lineage>
        <taxon>Eukaryota</taxon>
        <taxon>Sar</taxon>
        <taxon>Alveolata</taxon>
        <taxon>Dinophyceae</taxon>
        <taxon>Prorocentrales</taxon>
        <taxon>Prorocentraceae</taxon>
        <taxon>Prorocentrum</taxon>
    </lineage>
</organism>
<comment type="caution">
    <text evidence="2">The sequence shown here is derived from an EMBL/GenBank/DDBJ whole genome shotgun (WGS) entry which is preliminary data.</text>
</comment>
<protein>
    <submittedName>
        <fullName evidence="2">Uncharacterized protein</fullName>
    </submittedName>
</protein>
<keyword evidence="3" id="KW-1185">Reference proteome</keyword>